<dbReference type="PANTHER" id="PTHR14027:SF2">
    <property type="entry name" value="RNA POLYMERASE-ASSOCIATED PROTEIN CTR9 HOMOLOG"/>
    <property type="match status" value="1"/>
</dbReference>
<keyword evidence="5" id="KW-1185">Reference proteome</keyword>
<dbReference type="Gene3D" id="1.25.40.10">
    <property type="entry name" value="Tetratricopeptide repeat domain"/>
    <property type="match status" value="1"/>
</dbReference>
<organism evidence="4 5">
    <name type="scientific">Asparagus officinalis</name>
    <name type="common">Garden asparagus</name>
    <dbReference type="NCBI Taxonomy" id="4686"/>
    <lineage>
        <taxon>Eukaryota</taxon>
        <taxon>Viridiplantae</taxon>
        <taxon>Streptophyta</taxon>
        <taxon>Embryophyta</taxon>
        <taxon>Tracheophyta</taxon>
        <taxon>Spermatophyta</taxon>
        <taxon>Magnoliopsida</taxon>
        <taxon>Liliopsida</taxon>
        <taxon>Asparagales</taxon>
        <taxon>Asparagaceae</taxon>
        <taxon>Asparagoideae</taxon>
        <taxon>Asparagus</taxon>
    </lineage>
</organism>
<dbReference type="PANTHER" id="PTHR14027">
    <property type="entry name" value="RNA POLYMERASE-ASSOCIATED PROTEIN CTR9"/>
    <property type="match status" value="1"/>
</dbReference>
<dbReference type="Pfam" id="PF13414">
    <property type="entry name" value="TPR_11"/>
    <property type="match status" value="1"/>
</dbReference>
<dbReference type="PROSITE" id="PS50293">
    <property type="entry name" value="TPR_REGION"/>
    <property type="match status" value="1"/>
</dbReference>
<keyword evidence="1" id="KW-0677">Repeat</keyword>
<sequence length="105" mass="11724">MKAVGHIYVQLGQNEKALEIFSKAARIDPRDAQAFMELGELLISSDAGAALDAFKIALSLIKKGDEEVPIELLNIIGVLYFEKGEFDAMQLFQIVSFTFKLFHFV</sequence>
<gene>
    <name evidence="4" type="ORF">A4U43_C06F9750</name>
</gene>
<dbReference type="PROSITE" id="PS50005">
    <property type="entry name" value="TPR"/>
    <property type="match status" value="1"/>
</dbReference>
<evidence type="ECO:0000256" key="2">
    <source>
        <dbReference type="ARBA" id="ARBA00022803"/>
    </source>
</evidence>
<evidence type="ECO:0000313" key="4">
    <source>
        <dbReference type="EMBL" id="ONK66574.1"/>
    </source>
</evidence>
<accession>A0A5P1ELD4</accession>
<dbReference type="EMBL" id="CM007386">
    <property type="protein sequence ID" value="ONK66574.1"/>
    <property type="molecule type" value="Genomic_DNA"/>
</dbReference>
<keyword evidence="2 3" id="KW-0802">TPR repeat</keyword>
<dbReference type="InterPro" id="IPR031101">
    <property type="entry name" value="Ctr9"/>
</dbReference>
<evidence type="ECO:0000256" key="3">
    <source>
        <dbReference type="PROSITE-ProRule" id="PRU00339"/>
    </source>
</evidence>
<dbReference type="GO" id="GO:0000993">
    <property type="term" value="F:RNA polymerase II complex binding"/>
    <property type="evidence" value="ECO:0007669"/>
    <property type="project" value="TreeGrafter"/>
</dbReference>
<name>A0A5P1ELD4_ASPOF</name>
<dbReference type="GO" id="GO:0006355">
    <property type="term" value="P:regulation of DNA-templated transcription"/>
    <property type="evidence" value="ECO:0007669"/>
    <property type="project" value="InterPro"/>
</dbReference>
<dbReference type="InterPro" id="IPR011990">
    <property type="entry name" value="TPR-like_helical_dom_sf"/>
</dbReference>
<evidence type="ECO:0000313" key="5">
    <source>
        <dbReference type="Proteomes" id="UP000243459"/>
    </source>
</evidence>
<proteinExistence type="predicted"/>
<dbReference type="AlphaFoldDB" id="A0A5P1ELD4"/>
<dbReference type="GO" id="GO:0016593">
    <property type="term" value="C:Cdc73/Paf1 complex"/>
    <property type="evidence" value="ECO:0007669"/>
    <property type="project" value="TreeGrafter"/>
</dbReference>
<dbReference type="Gramene" id="ONK66574">
    <property type="protein sequence ID" value="ONK66574"/>
    <property type="gene ID" value="A4U43_C06F9750"/>
</dbReference>
<evidence type="ECO:0000256" key="1">
    <source>
        <dbReference type="ARBA" id="ARBA00022737"/>
    </source>
</evidence>
<feature type="repeat" description="TPR" evidence="3">
    <location>
        <begin position="3"/>
        <end position="31"/>
    </location>
</feature>
<dbReference type="InterPro" id="IPR019734">
    <property type="entry name" value="TPR_rpt"/>
</dbReference>
<reference evidence="5" key="1">
    <citation type="journal article" date="2017" name="Nat. Commun.">
        <title>The asparagus genome sheds light on the origin and evolution of a young Y chromosome.</title>
        <authorList>
            <person name="Harkess A."/>
            <person name="Zhou J."/>
            <person name="Xu C."/>
            <person name="Bowers J.E."/>
            <person name="Van der Hulst R."/>
            <person name="Ayyampalayam S."/>
            <person name="Mercati F."/>
            <person name="Riccardi P."/>
            <person name="McKain M.R."/>
            <person name="Kakrana A."/>
            <person name="Tang H."/>
            <person name="Ray J."/>
            <person name="Groenendijk J."/>
            <person name="Arikit S."/>
            <person name="Mathioni S.M."/>
            <person name="Nakano M."/>
            <person name="Shan H."/>
            <person name="Telgmann-Rauber A."/>
            <person name="Kanno A."/>
            <person name="Yue Z."/>
            <person name="Chen H."/>
            <person name="Li W."/>
            <person name="Chen Y."/>
            <person name="Xu X."/>
            <person name="Zhang Y."/>
            <person name="Luo S."/>
            <person name="Chen H."/>
            <person name="Gao J."/>
            <person name="Mao Z."/>
            <person name="Pires J.C."/>
            <person name="Luo M."/>
            <person name="Kudrna D."/>
            <person name="Wing R.A."/>
            <person name="Meyers B.C."/>
            <person name="Yi K."/>
            <person name="Kong H."/>
            <person name="Lavrijsen P."/>
            <person name="Sunseri F."/>
            <person name="Falavigna A."/>
            <person name="Ye Y."/>
            <person name="Leebens-Mack J.H."/>
            <person name="Chen G."/>
        </authorList>
    </citation>
    <scope>NUCLEOTIDE SEQUENCE [LARGE SCALE GENOMIC DNA]</scope>
    <source>
        <strain evidence="5">cv. DH0086</strain>
    </source>
</reference>
<dbReference type="GO" id="GO:0006368">
    <property type="term" value="P:transcription elongation by RNA polymerase II"/>
    <property type="evidence" value="ECO:0007669"/>
    <property type="project" value="TreeGrafter"/>
</dbReference>
<protein>
    <submittedName>
        <fullName evidence="4">Uncharacterized protein</fullName>
    </submittedName>
</protein>
<dbReference type="Proteomes" id="UP000243459">
    <property type="component" value="Chromosome 6"/>
</dbReference>
<dbReference type="SUPFAM" id="SSF48452">
    <property type="entry name" value="TPR-like"/>
    <property type="match status" value="1"/>
</dbReference>